<evidence type="ECO:0000313" key="2">
    <source>
        <dbReference type="EMBL" id="PMD14667.1"/>
    </source>
</evidence>
<dbReference type="AlphaFoldDB" id="A0A2J6PKW8"/>
<proteinExistence type="predicted"/>
<name>A0A2J6PKW8_9HELO</name>
<accession>A0A2J6PKW8</accession>
<evidence type="ECO:0000256" key="1">
    <source>
        <dbReference type="SAM" id="MobiDB-lite"/>
    </source>
</evidence>
<feature type="region of interest" description="Disordered" evidence="1">
    <location>
        <begin position="140"/>
        <end position="167"/>
    </location>
</feature>
<keyword evidence="3" id="KW-1185">Reference proteome</keyword>
<dbReference type="Proteomes" id="UP000235672">
    <property type="component" value="Unassembled WGS sequence"/>
</dbReference>
<gene>
    <name evidence="2" type="ORF">NA56DRAFT_369260</name>
</gene>
<organism evidence="2 3">
    <name type="scientific">Hyaloscypha hepaticicola</name>
    <dbReference type="NCBI Taxonomy" id="2082293"/>
    <lineage>
        <taxon>Eukaryota</taxon>
        <taxon>Fungi</taxon>
        <taxon>Dikarya</taxon>
        <taxon>Ascomycota</taxon>
        <taxon>Pezizomycotina</taxon>
        <taxon>Leotiomycetes</taxon>
        <taxon>Helotiales</taxon>
        <taxon>Hyaloscyphaceae</taxon>
        <taxon>Hyaloscypha</taxon>
    </lineage>
</organism>
<evidence type="ECO:0000313" key="3">
    <source>
        <dbReference type="Proteomes" id="UP000235672"/>
    </source>
</evidence>
<reference evidence="2 3" key="1">
    <citation type="submission" date="2016-05" db="EMBL/GenBank/DDBJ databases">
        <title>A degradative enzymes factory behind the ericoid mycorrhizal symbiosis.</title>
        <authorList>
            <consortium name="DOE Joint Genome Institute"/>
            <person name="Martino E."/>
            <person name="Morin E."/>
            <person name="Grelet G."/>
            <person name="Kuo A."/>
            <person name="Kohler A."/>
            <person name="Daghino S."/>
            <person name="Barry K."/>
            <person name="Choi C."/>
            <person name="Cichocki N."/>
            <person name="Clum A."/>
            <person name="Copeland A."/>
            <person name="Hainaut M."/>
            <person name="Haridas S."/>
            <person name="Labutti K."/>
            <person name="Lindquist E."/>
            <person name="Lipzen A."/>
            <person name="Khouja H.-R."/>
            <person name="Murat C."/>
            <person name="Ohm R."/>
            <person name="Olson A."/>
            <person name="Spatafora J."/>
            <person name="Veneault-Fourrey C."/>
            <person name="Henrissat B."/>
            <person name="Grigoriev I."/>
            <person name="Martin F."/>
            <person name="Perotto S."/>
        </authorList>
    </citation>
    <scope>NUCLEOTIDE SEQUENCE [LARGE SCALE GENOMIC DNA]</scope>
    <source>
        <strain evidence="2 3">UAMH 7357</strain>
    </source>
</reference>
<dbReference type="EMBL" id="KZ613520">
    <property type="protein sequence ID" value="PMD14667.1"/>
    <property type="molecule type" value="Genomic_DNA"/>
</dbReference>
<protein>
    <submittedName>
        <fullName evidence="2">Uncharacterized protein</fullName>
    </submittedName>
</protein>
<sequence>MHFSIQKLRMPKLQAIAGFAITAIAILLAIISEVAEHREAAKLDSEFAELRRTLSQICSSIEMQKANHITRTLCVGAAKSKPPYEVLQPPRVILENCEPEKTTFEFDAGITALFELRDGSSTCVAPTQKPPSVLASLTTMEGSNEFTSTSTKRNSLETGSLNNRDRA</sequence>